<evidence type="ECO:0000256" key="5">
    <source>
        <dbReference type="ARBA" id="ARBA00022692"/>
    </source>
</evidence>
<evidence type="ECO:0000313" key="12">
    <source>
        <dbReference type="Proteomes" id="UP000886520"/>
    </source>
</evidence>
<feature type="transmembrane region" description="Helical" evidence="10">
    <location>
        <begin position="214"/>
        <end position="235"/>
    </location>
</feature>
<feature type="compositionally biased region" description="Gly residues" evidence="9">
    <location>
        <begin position="84"/>
        <end position="97"/>
    </location>
</feature>
<evidence type="ECO:0000256" key="1">
    <source>
        <dbReference type="ARBA" id="ARBA00004508"/>
    </source>
</evidence>
<dbReference type="EMBL" id="JABFUD020000004">
    <property type="protein sequence ID" value="KAI5080480.1"/>
    <property type="molecule type" value="Genomic_DNA"/>
</dbReference>
<dbReference type="AlphaFoldDB" id="A0A9D4V6Q6"/>
<feature type="transmembrane region" description="Helical" evidence="10">
    <location>
        <begin position="288"/>
        <end position="310"/>
    </location>
</feature>
<dbReference type="PANTHER" id="PTHR31620">
    <property type="entry name" value="PROTEIN RETICULATA-RELATED 2, CHLOROPLASTIC-RELATED"/>
    <property type="match status" value="1"/>
</dbReference>
<evidence type="ECO:0008006" key="13">
    <source>
        <dbReference type="Google" id="ProtNLM"/>
    </source>
</evidence>
<feature type="region of interest" description="Disordered" evidence="9">
    <location>
        <begin position="80"/>
        <end position="113"/>
    </location>
</feature>
<evidence type="ECO:0000256" key="4">
    <source>
        <dbReference type="ARBA" id="ARBA00022640"/>
    </source>
</evidence>
<reference evidence="11" key="1">
    <citation type="submission" date="2021-01" db="EMBL/GenBank/DDBJ databases">
        <title>Adiantum capillus-veneris genome.</title>
        <authorList>
            <person name="Fang Y."/>
            <person name="Liao Q."/>
        </authorList>
    </citation>
    <scope>NUCLEOTIDE SEQUENCE</scope>
    <source>
        <strain evidence="11">H3</strain>
        <tissue evidence="11">Leaf</tissue>
    </source>
</reference>
<keyword evidence="4" id="KW-0934">Plastid</keyword>
<comment type="similarity">
    <text evidence="2">Belongs to the RETICULATA family.</text>
</comment>
<evidence type="ECO:0000256" key="3">
    <source>
        <dbReference type="ARBA" id="ARBA00022528"/>
    </source>
</evidence>
<dbReference type="GO" id="GO:0031969">
    <property type="term" value="C:chloroplast membrane"/>
    <property type="evidence" value="ECO:0007669"/>
    <property type="project" value="UniProtKB-SubCell"/>
</dbReference>
<evidence type="ECO:0000256" key="7">
    <source>
        <dbReference type="ARBA" id="ARBA00022989"/>
    </source>
</evidence>
<keyword evidence="7 10" id="KW-1133">Transmembrane helix</keyword>
<gene>
    <name evidence="11" type="ORF">GOP47_0003663</name>
</gene>
<comment type="subcellular location">
    <subcellularLocation>
        <location evidence="1">Plastid</location>
        <location evidence="1">Chloroplast membrane</location>
        <topology evidence="1">Multi-pass membrane protein</topology>
    </subcellularLocation>
</comment>
<evidence type="ECO:0000256" key="8">
    <source>
        <dbReference type="ARBA" id="ARBA00023136"/>
    </source>
</evidence>
<dbReference type="InterPro" id="IPR021825">
    <property type="entry name" value="RETICULATA-related"/>
</dbReference>
<dbReference type="PANTHER" id="PTHR31620:SF8">
    <property type="entry name" value="PROTEIN RETICULATA-RELATED 4, CHLOROPLASTIC-LIKE"/>
    <property type="match status" value="1"/>
</dbReference>
<evidence type="ECO:0000256" key="2">
    <source>
        <dbReference type="ARBA" id="ARBA00010793"/>
    </source>
</evidence>
<evidence type="ECO:0000256" key="10">
    <source>
        <dbReference type="SAM" id="Phobius"/>
    </source>
</evidence>
<evidence type="ECO:0000256" key="9">
    <source>
        <dbReference type="SAM" id="MobiDB-lite"/>
    </source>
</evidence>
<proteinExistence type="inferred from homology"/>
<dbReference type="Proteomes" id="UP000886520">
    <property type="component" value="Chromosome 4"/>
</dbReference>
<keyword evidence="12" id="KW-1185">Reference proteome</keyword>
<keyword evidence="6" id="KW-0809">Transit peptide</keyword>
<evidence type="ECO:0000313" key="11">
    <source>
        <dbReference type="EMBL" id="KAI5080480.1"/>
    </source>
</evidence>
<sequence length="408" mass="44204">MAISSQMHLHFYASSSSTQSTSLTRRLHHCHPASCSRPTAFLAQQKSPGERRPFGGFFRLGASIQSCAPKWSVQASFDATLHETGGGGDEGAGGRGPGDGDDNDGDSLPSGGDANNRAEAMLVLATLGKALGDLPADLAKAVQQGRIPGTIIRRFFELEKVPFFRWLLQFGGMKERLLADDLFMTKVAIECGVGTITKTAAELERRRENFSKELDFVIADVMMAIIADFMLVFLPAPTVPLGSLVSKQSGIFTNIFRGCPDNAFQVALAGTTYSLLQRFGAIVRNGGKLFCVATSASLIGTSATNILIFLRKTFNKDYAGNSEDVPILSMSVAYGAYAAVSSNLRYQFLAGVVEQRMLQPLLENHKLMLSAICFVVRTGNTFLGSVMWVDYARWVGVQKIKEDIETTV</sequence>
<evidence type="ECO:0000256" key="6">
    <source>
        <dbReference type="ARBA" id="ARBA00022946"/>
    </source>
</evidence>
<name>A0A9D4V6Q6_ADICA</name>
<comment type="caution">
    <text evidence="11">The sequence shown here is derived from an EMBL/GenBank/DDBJ whole genome shotgun (WGS) entry which is preliminary data.</text>
</comment>
<keyword evidence="5 10" id="KW-0812">Transmembrane</keyword>
<dbReference type="OrthoDB" id="205639at2759"/>
<keyword evidence="8 10" id="KW-0472">Membrane</keyword>
<protein>
    <recommendedName>
        <fullName evidence="13">Protein RETICULATA-RELATED 4, chloroplastic-like</fullName>
    </recommendedName>
</protein>
<dbReference type="Pfam" id="PF11891">
    <property type="entry name" value="RETICULATA-like"/>
    <property type="match status" value="1"/>
</dbReference>
<feature type="transmembrane region" description="Helical" evidence="10">
    <location>
        <begin position="367"/>
        <end position="389"/>
    </location>
</feature>
<accession>A0A9D4V6Q6</accession>
<organism evidence="11 12">
    <name type="scientific">Adiantum capillus-veneris</name>
    <name type="common">Maidenhair fern</name>
    <dbReference type="NCBI Taxonomy" id="13818"/>
    <lineage>
        <taxon>Eukaryota</taxon>
        <taxon>Viridiplantae</taxon>
        <taxon>Streptophyta</taxon>
        <taxon>Embryophyta</taxon>
        <taxon>Tracheophyta</taxon>
        <taxon>Polypodiopsida</taxon>
        <taxon>Polypodiidae</taxon>
        <taxon>Polypodiales</taxon>
        <taxon>Pteridineae</taxon>
        <taxon>Pteridaceae</taxon>
        <taxon>Vittarioideae</taxon>
        <taxon>Adiantum</taxon>
    </lineage>
</organism>
<keyword evidence="3" id="KW-0150">Chloroplast</keyword>